<reference evidence="2 3" key="1">
    <citation type="submission" date="2021-07" db="EMBL/GenBank/DDBJ databases">
        <authorList>
            <person name="Imarazene B."/>
            <person name="Zahm M."/>
            <person name="Klopp C."/>
            <person name="Cabau C."/>
            <person name="Beille S."/>
            <person name="Jouanno E."/>
            <person name="Castinel A."/>
            <person name="Lluch J."/>
            <person name="Gil L."/>
            <person name="Kuchtly C."/>
            <person name="Lopez Roques C."/>
            <person name="Donnadieu C."/>
            <person name="Parrinello H."/>
            <person name="Journot L."/>
            <person name="Du K."/>
            <person name="Schartl M."/>
            <person name="Retaux S."/>
            <person name="Guiguen Y."/>
        </authorList>
    </citation>
    <scope>NUCLEOTIDE SEQUENCE [LARGE SCALE GENOMIC DNA]</scope>
    <source>
        <strain evidence="2">Pach_M1</strain>
        <tissue evidence="2">Testis</tissue>
    </source>
</reference>
<feature type="region of interest" description="Disordered" evidence="1">
    <location>
        <begin position="289"/>
        <end position="310"/>
    </location>
</feature>
<gene>
    <name evidence="2" type="ORF">AMEX_G25856</name>
</gene>
<dbReference type="PANTHER" id="PTHR35385">
    <property type="entry name" value="PROTEIN B, PUTATIVE-RELATED-RELATED"/>
    <property type="match status" value="1"/>
</dbReference>
<evidence type="ECO:0000313" key="3">
    <source>
        <dbReference type="Proteomes" id="UP000752171"/>
    </source>
</evidence>
<comment type="caution">
    <text evidence="2">The sequence shown here is derived from an EMBL/GenBank/DDBJ whole genome shotgun (WGS) entry which is preliminary data.</text>
</comment>
<dbReference type="Proteomes" id="UP000752171">
    <property type="component" value="Unassembled WGS sequence"/>
</dbReference>
<accession>A0A8T2KQP3</accession>
<evidence type="ECO:0000313" key="2">
    <source>
        <dbReference type="EMBL" id="KAG9260919.1"/>
    </source>
</evidence>
<feature type="region of interest" description="Disordered" evidence="1">
    <location>
        <begin position="405"/>
        <end position="445"/>
    </location>
</feature>
<sequence>MAEPVKAYTRKLKPRLSNKERFHCVTAEINIEQYPTLKEWLPMQHDYHVCDYNAIRQNQDHIDFSTTLRMALSTVEEIQQFVKDLPITWRIDRTRPPKGQRVLFKVDYRCHHNTKPRKSMEGSGRRTKNTNCPAKMAVTLQRPQGSNGRQCRSTDPHMPVLPTIVHIVNEHNHNLHVGDALRYKDVGEEAIQKLKKLFEAGHSPSTALDVLKYDLQLEHGDGYPNAAADRSICPDLQFCYRLYHQVSKQDFPACDGAGVAEALERQIDMYNNQCREQCTKLTTVTDSLPSTISALPPNPDPMESSPPAVDDTTQTCVMEQEVTKAAEACSTFSGAEAENPVDKLKTCLAGLCELIEKDSSLWPATHDLIKGIEKVQHNPGKLASAMHAFGCYSCLTLMTKRAKPLRRRAQSSSVGRQKAKLERRSLTIGKGAVPDHENIQPGLGQ</sequence>
<dbReference type="EMBL" id="JAICCE010000023">
    <property type="protein sequence ID" value="KAG9260919.1"/>
    <property type="molecule type" value="Genomic_DNA"/>
</dbReference>
<organism evidence="2 3">
    <name type="scientific">Astyanax mexicanus</name>
    <name type="common">Blind cave fish</name>
    <name type="synonym">Astyanax fasciatus mexicanus</name>
    <dbReference type="NCBI Taxonomy" id="7994"/>
    <lineage>
        <taxon>Eukaryota</taxon>
        <taxon>Metazoa</taxon>
        <taxon>Chordata</taxon>
        <taxon>Craniata</taxon>
        <taxon>Vertebrata</taxon>
        <taxon>Euteleostomi</taxon>
        <taxon>Actinopterygii</taxon>
        <taxon>Neopterygii</taxon>
        <taxon>Teleostei</taxon>
        <taxon>Ostariophysi</taxon>
        <taxon>Characiformes</taxon>
        <taxon>Characoidei</taxon>
        <taxon>Acestrorhamphidae</taxon>
        <taxon>Acestrorhamphinae</taxon>
        <taxon>Astyanax</taxon>
    </lineage>
</organism>
<evidence type="ECO:0000256" key="1">
    <source>
        <dbReference type="SAM" id="MobiDB-lite"/>
    </source>
</evidence>
<protein>
    <submittedName>
        <fullName evidence="2">Uncharacterized protein</fullName>
    </submittedName>
</protein>
<dbReference type="AlphaFoldDB" id="A0A8T2KQP3"/>
<dbReference type="PANTHER" id="PTHR35385:SF2">
    <property type="entry name" value="PROTEIN B, PUTATIVE-RELATED"/>
    <property type="match status" value="1"/>
</dbReference>
<name>A0A8T2KQP3_ASTMX</name>
<proteinExistence type="predicted"/>